<reference evidence="1 2" key="1">
    <citation type="submission" date="2020-09" db="EMBL/GenBank/DDBJ databases">
        <title>De no assembly of potato wild relative species, Solanum commersonii.</title>
        <authorList>
            <person name="Cho K."/>
        </authorList>
    </citation>
    <scope>NUCLEOTIDE SEQUENCE [LARGE SCALE GENOMIC DNA]</scope>
    <source>
        <strain evidence="1">LZ3.2</strain>
        <tissue evidence="1">Leaf</tissue>
    </source>
</reference>
<gene>
    <name evidence="1" type="ORF">H5410_038136</name>
</gene>
<comment type="caution">
    <text evidence="1">The sequence shown here is derived from an EMBL/GenBank/DDBJ whole genome shotgun (WGS) entry which is preliminary data.</text>
</comment>
<evidence type="ECO:0000313" key="2">
    <source>
        <dbReference type="Proteomes" id="UP000824120"/>
    </source>
</evidence>
<dbReference type="Proteomes" id="UP000824120">
    <property type="component" value="Chromosome 7"/>
</dbReference>
<proteinExistence type="predicted"/>
<dbReference type="EMBL" id="JACXVP010000007">
    <property type="protein sequence ID" value="KAG5596904.1"/>
    <property type="molecule type" value="Genomic_DNA"/>
</dbReference>
<protein>
    <submittedName>
        <fullName evidence="1">Uncharacterized protein</fullName>
    </submittedName>
</protein>
<name>A0A9J5YBG8_SOLCO</name>
<keyword evidence="2" id="KW-1185">Reference proteome</keyword>
<organism evidence="1 2">
    <name type="scientific">Solanum commersonii</name>
    <name type="common">Commerson's wild potato</name>
    <name type="synonym">Commerson's nightshade</name>
    <dbReference type="NCBI Taxonomy" id="4109"/>
    <lineage>
        <taxon>Eukaryota</taxon>
        <taxon>Viridiplantae</taxon>
        <taxon>Streptophyta</taxon>
        <taxon>Embryophyta</taxon>
        <taxon>Tracheophyta</taxon>
        <taxon>Spermatophyta</taxon>
        <taxon>Magnoliopsida</taxon>
        <taxon>eudicotyledons</taxon>
        <taxon>Gunneridae</taxon>
        <taxon>Pentapetalae</taxon>
        <taxon>asterids</taxon>
        <taxon>lamiids</taxon>
        <taxon>Solanales</taxon>
        <taxon>Solanaceae</taxon>
        <taxon>Solanoideae</taxon>
        <taxon>Solaneae</taxon>
        <taxon>Solanum</taxon>
    </lineage>
</organism>
<sequence length="67" mass="7722">MVKRLDLIAEYYKLVVDAMRVLFLKTISSRVDNKRKEIAPHDGQRDGKPSLNLNAGVYLLLFIMMVN</sequence>
<accession>A0A9J5YBG8</accession>
<evidence type="ECO:0000313" key="1">
    <source>
        <dbReference type="EMBL" id="KAG5596904.1"/>
    </source>
</evidence>
<dbReference type="AlphaFoldDB" id="A0A9J5YBG8"/>